<dbReference type="AlphaFoldDB" id="A0ABD6CH23"/>
<dbReference type="InterPro" id="IPR002372">
    <property type="entry name" value="PQQ_rpt_dom"/>
</dbReference>
<feature type="domain" description="Pyrrolo-quinoline quinone repeat" evidence="1">
    <location>
        <begin position="149"/>
        <end position="249"/>
    </location>
</feature>
<dbReference type="InterPro" id="IPR011047">
    <property type="entry name" value="Quinoprotein_ADH-like_sf"/>
</dbReference>
<dbReference type="EMBL" id="JBHUDJ010000014">
    <property type="protein sequence ID" value="MFD1589143.1"/>
    <property type="molecule type" value="Genomic_DNA"/>
</dbReference>
<dbReference type="Gene3D" id="2.130.10.10">
    <property type="entry name" value="YVTN repeat-like/Quinoprotein amine dehydrogenase"/>
    <property type="match status" value="1"/>
</dbReference>
<reference evidence="2 3" key="1">
    <citation type="journal article" date="2019" name="Int. J. Syst. Evol. Microbiol.">
        <title>The Global Catalogue of Microorganisms (GCM) 10K type strain sequencing project: providing services to taxonomists for standard genome sequencing and annotation.</title>
        <authorList>
            <consortium name="The Broad Institute Genomics Platform"/>
            <consortium name="The Broad Institute Genome Sequencing Center for Infectious Disease"/>
            <person name="Wu L."/>
            <person name="Ma J."/>
        </authorList>
    </citation>
    <scope>NUCLEOTIDE SEQUENCE [LARGE SCALE GENOMIC DNA]</scope>
    <source>
        <strain evidence="2 3">CGMCC 1.12125</strain>
    </source>
</reference>
<dbReference type="InterPro" id="IPR015943">
    <property type="entry name" value="WD40/YVTN_repeat-like_dom_sf"/>
</dbReference>
<keyword evidence="3" id="KW-1185">Reference proteome</keyword>
<gene>
    <name evidence="2" type="ORF">ACFR9U_19365</name>
</gene>
<evidence type="ECO:0000313" key="2">
    <source>
        <dbReference type="EMBL" id="MFD1589143.1"/>
    </source>
</evidence>
<dbReference type="SUPFAM" id="SSF50998">
    <property type="entry name" value="Quinoprotein alcohol dehydrogenase-like"/>
    <property type="match status" value="1"/>
</dbReference>
<dbReference type="Proteomes" id="UP001597119">
    <property type="component" value="Unassembled WGS sequence"/>
</dbReference>
<feature type="domain" description="Pyrrolo-quinoline quinone repeat" evidence="1">
    <location>
        <begin position="26"/>
        <end position="138"/>
    </location>
</feature>
<evidence type="ECO:0000259" key="1">
    <source>
        <dbReference type="Pfam" id="PF13360"/>
    </source>
</evidence>
<proteinExistence type="predicted"/>
<accession>A0ABD6CH23</accession>
<protein>
    <submittedName>
        <fullName evidence="2">PQQ-binding-like beta-propeller repeat protein</fullName>
    </submittedName>
</protein>
<comment type="caution">
    <text evidence="2">The sequence shown here is derived from an EMBL/GenBank/DDBJ whole genome shotgun (WGS) entry which is preliminary data.</text>
</comment>
<dbReference type="PANTHER" id="PTHR34512">
    <property type="entry name" value="CELL SURFACE PROTEIN"/>
    <property type="match status" value="1"/>
</dbReference>
<dbReference type="InterPro" id="IPR018391">
    <property type="entry name" value="PQQ_b-propeller_rpt"/>
</dbReference>
<dbReference type="RefSeq" id="WP_247378791.1">
    <property type="nucleotide sequence ID" value="NZ_JALLGV010000005.1"/>
</dbReference>
<dbReference type="PANTHER" id="PTHR34512:SF30">
    <property type="entry name" value="OUTER MEMBRANE PROTEIN ASSEMBLY FACTOR BAMB"/>
    <property type="match status" value="1"/>
</dbReference>
<name>A0ABD6CH23_9EURY</name>
<evidence type="ECO:0000313" key="3">
    <source>
        <dbReference type="Proteomes" id="UP001597119"/>
    </source>
</evidence>
<dbReference type="Pfam" id="PF13360">
    <property type="entry name" value="PQQ_2"/>
    <property type="match status" value="2"/>
</dbReference>
<dbReference type="SMART" id="SM00564">
    <property type="entry name" value="PQQ"/>
    <property type="match status" value="3"/>
</dbReference>
<organism evidence="2 3">
    <name type="scientific">Halorientalis brevis</name>
    <dbReference type="NCBI Taxonomy" id="1126241"/>
    <lineage>
        <taxon>Archaea</taxon>
        <taxon>Methanobacteriati</taxon>
        <taxon>Methanobacteriota</taxon>
        <taxon>Stenosarchaea group</taxon>
        <taxon>Halobacteria</taxon>
        <taxon>Halobacteriales</taxon>
        <taxon>Haloarculaceae</taxon>
        <taxon>Halorientalis</taxon>
    </lineage>
</organism>
<sequence>MSSLGHQCVDLGEIEPAGSRHLGRRSAVLLTDEQIVVGTATGDVVSFDRTLDEQWRADSDEPSGSLVTISALEGNIVAGERGPAGAVRCYDAATGERRWRYETATDLGAAQTETRFLLPFVADVVTDGDSWYVAARRYERTDGDRQFRSVVYRFDADGSVAWRYETDASPISLDVSGDRLAIAYNRCPGTHQCGLVVLDATTGAERLTWDPGTDGQRRVGDVSLVGDDVVVASHGDYHGYRLDARGGERSRIPLATPESVDGETVYAYPNHVHATDAGAVFVTGNTYPAEGRETEVRHPNEHTAVGVAPDGSQNWRESVGGFATGIGTNGDRLVVPGAQHFRDRDADAHGFCVLDLADGLVRAVDTDGVVSAATLRDGLAAAIEEPVAYHDEERRRGRYRLHVESLG</sequence>